<evidence type="ECO:0000256" key="4">
    <source>
        <dbReference type="ARBA" id="ARBA00022692"/>
    </source>
</evidence>
<evidence type="ECO:0000313" key="9">
    <source>
        <dbReference type="EMBL" id="BCJ85792.1"/>
    </source>
</evidence>
<protein>
    <recommendedName>
        <fullName evidence="8">ABC transmembrane type-1 domain-containing protein</fullName>
    </recommendedName>
</protein>
<evidence type="ECO:0000313" key="10">
    <source>
        <dbReference type="Proteomes" id="UP000593802"/>
    </source>
</evidence>
<dbReference type="GO" id="GO:0005886">
    <property type="term" value="C:plasma membrane"/>
    <property type="evidence" value="ECO:0007669"/>
    <property type="project" value="UniProtKB-SubCell"/>
</dbReference>
<evidence type="ECO:0000256" key="5">
    <source>
        <dbReference type="ARBA" id="ARBA00022989"/>
    </source>
</evidence>
<proteinExistence type="predicted"/>
<keyword evidence="4 7" id="KW-0812">Transmembrane</keyword>
<feature type="transmembrane region" description="Helical" evidence="7">
    <location>
        <begin position="136"/>
        <end position="156"/>
    </location>
</feature>
<evidence type="ECO:0000256" key="1">
    <source>
        <dbReference type="ARBA" id="ARBA00004651"/>
    </source>
</evidence>
<feature type="transmembrane region" description="Helical" evidence="7">
    <location>
        <begin position="37"/>
        <end position="55"/>
    </location>
</feature>
<dbReference type="AlphaFoldDB" id="A0A7I8D8W0"/>
<dbReference type="EMBL" id="AP023366">
    <property type="protein sequence ID" value="BCJ85792.1"/>
    <property type="molecule type" value="Genomic_DNA"/>
</dbReference>
<dbReference type="PROSITE" id="PS50928">
    <property type="entry name" value="ABC_TM1"/>
    <property type="match status" value="1"/>
</dbReference>
<comment type="subcellular location">
    <subcellularLocation>
        <location evidence="1">Cell membrane</location>
        <topology evidence="1">Multi-pass membrane protein</topology>
    </subcellularLocation>
</comment>
<dbReference type="Proteomes" id="UP000593802">
    <property type="component" value="Chromosome"/>
</dbReference>
<keyword evidence="3" id="KW-1003">Cell membrane</keyword>
<reference evidence="9 10" key="1">
    <citation type="submission" date="2020-08" db="EMBL/GenBank/DDBJ databases">
        <title>Complete Genome Sequence of Effusibacillus dendaii Strain skT53, Isolated from Farmland soil.</title>
        <authorList>
            <person name="Konishi T."/>
            <person name="Kawasaki H."/>
        </authorList>
    </citation>
    <scope>NUCLEOTIDE SEQUENCE [LARGE SCALE GENOMIC DNA]</scope>
    <source>
        <strain evidence="10">skT53</strain>
    </source>
</reference>
<feature type="domain" description="ABC transmembrane type-1" evidence="8">
    <location>
        <begin position="88"/>
        <end position="165"/>
    </location>
</feature>
<keyword evidence="2" id="KW-0813">Transport</keyword>
<accession>A0A7I8D8W0</accession>
<evidence type="ECO:0000256" key="3">
    <source>
        <dbReference type="ARBA" id="ARBA00022475"/>
    </source>
</evidence>
<keyword evidence="10" id="KW-1185">Reference proteome</keyword>
<evidence type="ECO:0000256" key="2">
    <source>
        <dbReference type="ARBA" id="ARBA00022448"/>
    </source>
</evidence>
<dbReference type="InterPro" id="IPR035906">
    <property type="entry name" value="MetI-like_sf"/>
</dbReference>
<evidence type="ECO:0000256" key="7">
    <source>
        <dbReference type="SAM" id="Phobius"/>
    </source>
</evidence>
<dbReference type="RefSeq" id="WP_200759866.1">
    <property type="nucleotide sequence ID" value="NZ_AP023366.1"/>
</dbReference>
<dbReference type="Gene3D" id="1.10.3720.10">
    <property type="entry name" value="MetI-like"/>
    <property type="match status" value="1"/>
</dbReference>
<keyword evidence="6 7" id="KW-0472">Membrane</keyword>
<evidence type="ECO:0000256" key="6">
    <source>
        <dbReference type="ARBA" id="ARBA00023136"/>
    </source>
</evidence>
<organism evidence="9 10">
    <name type="scientific">Effusibacillus dendaii</name>
    <dbReference type="NCBI Taxonomy" id="2743772"/>
    <lineage>
        <taxon>Bacteria</taxon>
        <taxon>Bacillati</taxon>
        <taxon>Bacillota</taxon>
        <taxon>Bacilli</taxon>
        <taxon>Bacillales</taxon>
        <taxon>Alicyclobacillaceae</taxon>
        <taxon>Effusibacillus</taxon>
    </lineage>
</organism>
<dbReference type="PANTHER" id="PTHR30151:SF19">
    <property type="entry name" value="ABC TRANSPORTER PERMEASE"/>
    <property type="match status" value="1"/>
</dbReference>
<dbReference type="GO" id="GO:0055085">
    <property type="term" value="P:transmembrane transport"/>
    <property type="evidence" value="ECO:0007669"/>
    <property type="project" value="InterPro"/>
</dbReference>
<feature type="transmembrane region" description="Helical" evidence="7">
    <location>
        <begin position="92"/>
        <end position="116"/>
    </location>
</feature>
<dbReference type="InterPro" id="IPR000515">
    <property type="entry name" value="MetI-like"/>
</dbReference>
<dbReference type="PANTHER" id="PTHR30151">
    <property type="entry name" value="ALKANE SULFONATE ABC TRANSPORTER-RELATED, MEMBRANE SUBUNIT"/>
    <property type="match status" value="1"/>
</dbReference>
<sequence length="165" mass="18306">MGKAQEKLLDFNAQKGKAKNGFLFFRNTKSLDHIQTYFWRILVVVGLMGTWEMSARFKLINSFLMGSPSGIWDSTVRMLQSGQLFTDTQATVFATLIGFVLGSLLGSLVGLLLWYSGLVARILDPFVVALNGVPKIALAPMIIIWFGSGIYSKIVLATDLDTWYS</sequence>
<evidence type="ECO:0000259" key="8">
    <source>
        <dbReference type="PROSITE" id="PS50928"/>
    </source>
</evidence>
<name>A0A7I8D8W0_9BACL</name>
<gene>
    <name evidence="9" type="ORF">skT53_07770</name>
</gene>
<dbReference type="KEGG" id="eff:skT53_07770"/>
<keyword evidence="5 7" id="KW-1133">Transmembrane helix</keyword>
<dbReference type="SUPFAM" id="SSF161098">
    <property type="entry name" value="MetI-like"/>
    <property type="match status" value="1"/>
</dbReference>